<comment type="caution">
    <text evidence="2">The sequence shown here is derived from an EMBL/GenBank/DDBJ whole genome shotgun (WGS) entry which is preliminary data.</text>
</comment>
<dbReference type="Pfam" id="PF00903">
    <property type="entry name" value="Glyoxalase"/>
    <property type="match status" value="1"/>
</dbReference>
<dbReference type="InterPro" id="IPR004360">
    <property type="entry name" value="Glyas_Fos-R_dOase_dom"/>
</dbReference>
<reference evidence="2" key="1">
    <citation type="journal article" date="2020" name="Science">
        <title>Unexpected conservation and global transmission of agrobacterial virulence plasmids.</title>
        <authorList>
            <person name="Weisberg A.J."/>
            <person name="Davis E.W. 2nd"/>
            <person name="Tabima J."/>
            <person name="Belcher M.S."/>
            <person name="Miller M."/>
            <person name="Kuo C.H."/>
            <person name="Loper J.E."/>
            <person name="Grunwald N.J."/>
            <person name="Putnam M.L."/>
            <person name="Chang J.H."/>
        </authorList>
    </citation>
    <scope>NUCLEOTIDE SEQUENCE</scope>
    <source>
        <strain evidence="2">17-1853-1a</strain>
    </source>
</reference>
<dbReference type="PANTHER" id="PTHR34109:SF1">
    <property type="entry name" value="VOC DOMAIN-CONTAINING PROTEIN"/>
    <property type="match status" value="1"/>
</dbReference>
<dbReference type="PROSITE" id="PS51819">
    <property type="entry name" value="VOC"/>
    <property type="match status" value="1"/>
</dbReference>
<dbReference type="RefSeq" id="WP_065658952.1">
    <property type="nucleotide sequence ID" value="NZ_CP123840.1"/>
</dbReference>
<organism evidence="2 3">
    <name type="scientific">Agrobacterium tumefaciens</name>
    <dbReference type="NCBI Taxonomy" id="358"/>
    <lineage>
        <taxon>Bacteria</taxon>
        <taxon>Pseudomonadati</taxon>
        <taxon>Pseudomonadota</taxon>
        <taxon>Alphaproteobacteria</taxon>
        <taxon>Hyphomicrobiales</taxon>
        <taxon>Rhizobiaceae</taxon>
        <taxon>Rhizobium/Agrobacterium group</taxon>
        <taxon>Agrobacterium</taxon>
        <taxon>Agrobacterium tumefaciens complex</taxon>
    </lineage>
</organism>
<dbReference type="Gene3D" id="3.10.180.10">
    <property type="entry name" value="2,3-Dihydroxybiphenyl 1,2-Dioxygenase, domain 1"/>
    <property type="match status" value="1"/>
</dbReference>
<dbReference type="InterPro" id="IPR045517">
    <property type="entry name" value="Glyoxalase_8"/>
</dbReference>
<evidence type="ECO:0000259" key="1">
    <source>
        <dbReference type="PROSITE" id="PS51819"/>
    </source>
</evidence>
<protein>
    <recommendedName>
        <fullName evidence="1">VOC domain-containing protein</fullName>
    </recommendedName>
</protein>
<dbReference type="InterPro" id="IPR037523">
    <property type="entry name" value="VOC_core"/>
</dbReference>
<dbReference type="InterPro" id="IPR029068">
    <property type="entry name" value="Glyas_Bleomycin-R_OHBP_Dase"/>
</dbReference>
<dbReference type="AlphaFoldDB" id="A0AA44F3L2"/>
<evidence type="ECO:0000313" key="2">
    <source>
        <dbReference type="EMBL" id="NTC27966.1"/>
    </source>
</evidence>
<sequence length="223" mass="24609">MLSFSDSKSMAKALRKLLEEHNLQLSHSACLEIVARQFGFANWQVLSAACEHEKQLAVIVFVEHGRQREAAAFYMSAFNASHVRTHEDSNILYAIDLDLGGIKITVSGANPRREAEPHRGGPFFPKANGAVNSIFSLTVADAEKTLQQAIAAGGTVRNHLEISDERKRVASFFDPFGHAWALTEAQRMKISPRELDKLRATELARAREIRGVTPAPEPAGHNL</sequence>
<name>A0AA44F3L2_AGRTU</name>
<dbReference type="Proteomes" id="UP000702952">
    <property type="component" value="Unassembled WGS sequence"/>
</dbReference>
<dbReference type="SUPFAM" id="SSF54593">
    <property type="entry name" value="Glyoxalase/Bleomycin resistance protein/Dihydroxybiphenyl dioxygenase"/>
    <property type="match status" value="1"/>
</dbReference>
<gene>
    <name evidence="2" type="ORF">G6M46_07340</name>
</gene>
<dbReference type="PANTHER" id="PTHR34109">
    <property type="entry name" value="BNAUNNG04460D PROTEIN-RELATED"/>
    <property type="match status" value="1"/>
</dbReference>
<accession>A0AA44F3L2</accession>
<feature type="domain" description="VOC" evidence="1">
    <location>
        <begin position="55"/>
        <end position="185"/>
    </location>
</feature>
<proteinExistence type="predicted"/>
<dbReference type="Pfam" id="PF20066">
    <property type="entry name" value="Glyoxalase_8"/>
    <property type="match status" value="1"/>
</dbReference>
<evidence type="ECO:0000313" key="3">
    <source>
        <dbReference type="Proteomes" id="UP000702952"/>
    </source>
</evidence>
<dbReference type="EMBL" id="JAAMAY010000012">
    <property type="protein sequence ID" value="NTC27966.1"/>
    <property type="molecule type" value="Genomic_DNA"/>
</dbReference>